<name>A0A8S4DDK2_PLUXY</name>
<dbReference type="InterPro" id="IPR016024">
    <property type="entry name" value="ARM-type_fold"/>
</dbReference>
<evidence type="ECO:0000313" key="2">
    <source>
        <dbReference type="EMBL" id="CAG9095389.1"/>
    </source>
</evidence>
<dbReference type="PANTHER" id="PTHR23346:SF7">
    <property type="entry name" value="STALLED RIBOSOME SENSOR GCN1"/>
    <property type="match status" value="1"/>
</dbReference>
<gene>
    <name evidence="2" type="ORF">PLXY2_LOCUS1556</name>
</gene>
<organism evidence="2 3">
    <name type="scientific">Plutella xylostella</name>
    <name type="common">Diamondback moth</name>
    <name type="synonym">Plutella maculipennis</name>
    <dbReference type="NCBI Taxonomy" id="51655"/>
    <lineage>
        <taxon>Eukaryota</taxon>
        <taxon>Metazoa</taxon>
        <taxon>Ecdysozoa</taxon>
        <taxon>Arthropoda</taxon>
        <taxon>Hexapoda</taxon>
        <taxon>Insecta</taxon>
        <taxon>Pterygota</taxon>
        <taxon>Neoptera</taxon>
        <taxon>Endopterygota</taxon>
        <taxon>Lepidoptera</taxon>
        <taxon>Glossata</taxon>
        <taxon>Ditrysia</taxon>
        <taxon>Yponomeutoidea</taxon>
        <taxon>Plutellidae</taxon>
        <taxon>Plutella</taxon>
    </lineage>
</organism>
<keyword evidence="1" id="KW-0677">Repeat</keyword>
<dbReference type="AlphaFoldDB" id="A0A8S4DDK2"/>
<comment type="caution">
    <text evidence="2">The sequence shown here is derived from an EMBL/GenBank/DDBJ whole genome shotgun (WGS) entry which is preliminary data.</text>
</comment>
<dbReference type="GO" id="GO:0005829">
    <property type="term" value="C:cytosol"/>
    <property type="evidence" value="ECO:0007669"/>
    <property type="project" value="TreeGrafter"/>
</dbReference>
<dbReference type="Gene3D" id="1.25.10.10">
    <property type="entry name" value="Leucine-rich Repeat Variant"/>
    <property type="match status" value="2"/>
</dbReference>
<evidence type="ECO:0000313" key="3">
    <source>
        <dbReference type="Proteomes" id="UP000653454"/>
    </source>
</evidence>
<reference evidence="2" key="1">
    <citation type="submission" date="2020-11" db="EMBL/GenBank/DDBJ databases">
        <authorList>
            <person name="Whiteford S."/>
        </authorList>
    </citation>
    <scope>NUCLEOTIDE SEQUENCE</scope>
</reference>
<keyword evidence="3" id="KW-1185">Reference proteome</keyword>
<evidence type="ECO:0000256" key="1">
    <source>
        <dbReference type="ARBA" id="ARBA00022737"/>
    </source>
</evidence>
<protein>
    <submittedName>
        <fullName evidence="2">(diamondback moth) hypothetical protein</fullName>
    </submittedName>
</protein>
<dbReference type="EMBL" id="CAJHNJ030000004">
    <property type="protein sequence ID" value="CAG9095389.1"/>
    <property type="molecule type" value="Genomic_DNA"/>
</dbReference>
<dbReference type="InterPro" id="IPR011989">
    <property type="entry name" value="ARM-like"/>
</dbReference>
<dbReference type="PANTHER" id="PTHR23346">
    <property type="entry name" value="TRANSLATIONAL ACTIVATOR GCN1-RELATED"/>
    <property type="match status" value="1"/>
</dbReference>
<dbReference type="GO" id="GO:0006417">
    <property type="term" value="P:regulation of translation"/>
    <property type="evidence" value="ECO:0007669"/>
    <property type="project" value="TreeGrafter"/>
</dbReference>
<sequence length="381" mass="40099">MILQGVAVISAHAAARPASAAPCDLRSPALMPLDHMITLLVELISSTTGRVQTAITAALLDTCACAASAAGMQEAQCLLAALQNPLEVVRDAALRGLLELRGALPALLEDPDHALDLTKRLMIATFDFGDDNKPSENRVLAEQLWSSLPQDQLHQWSSSPALVPALVAQAQHPAEHVQRAAAAALAALVEGRGEGGAEHVLHCLLALYRDKLPLIPSKLDQFGHVTEAAVDEWGARRGAGLALTALAPQLDAAGVAVAVEFFVSEGLGDRNEAVRAEMLNAAMAMVDLHGKLDAAGVAVAVEFFVSEGLEDRNEAVRAEMLNAAMAMVDLHGKLDAAGVAVAVEFFVSEGLGDRNEAVRAEMLNAAMAMVDLHGKVSYCWQ</sequence>
<dbReference type="Proteomes" id="UP000653454">
    <property type="component" value="Unassembled WGS sequence"/>
</dbReference>
<dbReference type="SUPFAM" id="SSF48371">
    <property type="entry name" value="ARM repeat"/>
    <property type="match status" value="1"/>
</dbReference>
<proteinExistence type="predicted"/>
<dbReference type="GO" id="GO:0019887">
    <property type="term" value="F:protein kinase regulator activity"/>
    <property type="evidence" value="ECO:0007669"/>
    <property type="project" value="TreeGrafter"/>
</dbReference>
<accession>A0A8S4DDK2</accession>
<dbReference type="GO" id="GO:0034198">
    <property type="term" value="P:cellular response to amino acid starvation"/>
    <property type="evidence" value="ECO:0007669"/>
    <property type="project" value="TreeGrafter"/>
</dbReference>